<dbReference type="Proteomes" id="UP000826656">
    <property type="component" value="Unassembled WGS sequence"/>
</dbReference>
<evidence type="ECO:0000313" key="2">
    <source>
        <dbReference type="EMBL" id="KAH0748546.1"/>
    </source>
</evidence>
<keyword evidence="3" id="KW-1185">Reference proteome</keyword>
<feature type="region of interest" description="Disordered" evidence="1">
    <location>
        <begin position="1"/>
        <end position="50"/>
    </location>
</feature>
<evidence type="ECO:0000313" key="3">
    <source>
        <dbReference type="Proteomes" id="UP000826656"/>
    </source>
</evidence>
<feature type="compositionally biased region" description="Polar residues" evidence="1">
    <location>
        <begin position="39"/>
        <end position="50"/>
    </location>
</feature>
<comment type="caution">
    <text evidence="2">The sequence shown here is derived from an EMBL/GenBank/DDBJ whole genome shotgun (WGS) entry which is preliminary data.</text>
</comment>
<protein>
    <submittedName>
        <fullName evidence="2">Uncharacterized protein</fullName>
    </submittedName>
</protein>
<name>A0ABQ7UG02_SOLTU</name>
<accession>A0ABQ7UG02</accession>
<sequence length="50" mass="5349">MNCRNEQPPPTTNDPLLFAGTNRLARPQTPAGLKDETTSKTPTSVAPANK</sequence>
<dbReference type="EMBL" id="JAIVGD010000019">
    <property type="protein sequence ID" value="KAH0748546.1"/>
    <property type="molecule type" value="Genomic_DNA"/>
</dbReference>
<gene>
    <name evidence="2" type="ORF">KY290_027778</name>
</gene>
<evidence type="ECO:0000256" key="1">
    <source>
        <dbReference type="SAM" id="MobiDB-lite"/>
    </source>
</evidence>
<proteinExistence type="predicted"/>
<organism evidence="2 3">
    <name type="scientific">Solanum tuberosum</name>
    <name type="common">Potato</name>
    <dbReference type="NCBI Taxonomy" id="4113"/>
    <lineage>
        <taxon>Eukaryota</taxon>
        <taxon>Viridiplantae</taxon>
        <taxon>Streptophyta</taxon>
        <taxon>Embryophyta</taxon>
        <taxon>Tracheophyta</taxon>
        <taxon>Spermatophyta</taxon>
        <taxon>Magnoliopsida</taxon>
        <taxon>eudicotyledons</taxon>
        <taxon>Gunneridae</taxon>
        <taxon>Pentapetalae</taxon>
        <taxon>asterids</taxon>
        <taxon>lamiids</taxon>
        <taxon>Solanales</taxon>
        <taxon>Solanaceae</taxon>
        <taxon>Solanoideae</taxon>
        <taxon>Solaneae</taxon>
        <taxon>Solanum</taxon>
    </lineage>
</organism>
<reference evidence="2 3" key="1">
    <citation type="journal article" date="2021" name="bioRxiv">
        <title>Chromosome-scale and haplotype-resolved genome assembly of a tetraploid potato cultivar.</title>
        <authorList>
            <person name="Sun H."/>
            <person name="Jiao W.-B."/>
            <person name="Krause K."/>
            <person name="Campoy J.A."/>
            <person name="Goel M."/>
            <person name="Folz-Donahue K."/>
            <person name="Kukat C."/>
            <person name="Huettel B."/>
            <person name="Schneeberger K."/>
        </authorList>
    </citation>
    <scope>NUCLEOTIDE SEQUENCE [LARGE SCALE GENOMIC DNA]</scope>
    <source>
        <strain evidence="2">SolTubOtavaFocal</strain>
        <tissue evidence="2">Leaves</tissue>
    </source>
</reference>